<dbReference type="Pfam" id="PF13116">
    <property type="entry name" value="YhdP"/>
    <property type="match status" value="1"/>
</dbReference>
<reference evidence="3" key="1">
    <citation type="submission" date="2022-06" db="EMBL/GenBank/DDBJ databases">
        <title>Isolation and Genomics of Futiania mangrovii gen. nov., sp. nov., a Rare and Metabolically-versatile member in the Class Alphaproteobacteria.</title>
        <authorList>
            <person name="Liu L."/>
            <person name="Huang W.-C."/>
            <person name="Pan J."/>
            <person name="Li J."/>
            <person name="Huang Y."/>
            <person name="Du H."/>
            <person name="Liu Y."/>
            <person name="Li M."/>
        </authorList>
    </citation>
    <scope>NUCLEOTIDE SEQUENCE</scope>
    <source>
        <strain evidence="3">FT118</strain>
    </source>
</reference>
<evidence type="ECO:0000313" key="4">
    <source>
        <dbReference type="Proteomes" id="UP001055804"/>
    </source>
</evidence>
<evidence type="ECO:0000313" key="3">
    <source>
        <dbReference type="EMBL" id="MCP1335690.1"/>
    </source>
</evidence>
<dbReference type="Proteomes" id="UP001055804">
    <property type="component" value="Unassembled WGS sequence"/>
</dbReference>
<dbReference type="RefSeq" id="WP_269332076.1">
    <property type="nucleotide sequence ID" value="NZ_JAMZFT010000001.1"/>
</dbReference>
<dbReference type="InterPro" id="IPR025263">
    <property type="entry name" value="YhdP_central"/>
</dbReference>
<comment type="caution">
    <text evidence="3">The sequence shown here is derived from an EMBL/GenBank/DDBJ whole genome shotgun (WGS) entry which is preliminary data.</text>
</comment>
<protein>
    <submittedName>
        <fullName evidence="3">DUF3971 domain-containing protein</fullName>
    </submittedName>
</protein>
<dbReference type="AlphaFoldDB" id="A0A9J6PHY2"/>
<evidence type="ECO:0000256" key="1">
    <source>
        <dbReference type="SAM" id="MobiDB-lite"/>
    </source>
</evidence>
<accession>A0A9J6PHY2</accession>
<gene>
    <name evidence="3" type="ORF">NJQ99_04645</name>
</gene>
<feature type="region of interest" description="Disordered" evidence="1">
    <location>
        <begin position="1088"/>
        <end position="1114"/>
    </location>
</feature>
<evidence type="ECO:0000259" key="2">
    <source>
        <dbReference type="Pfam" id="PF13116"/>
    </source>
</evidence>
<keyword evidence="4" id="KW-1185">Reference proteome</keyword>
<name>A0A9J6PHY2_9PROT</name>
<organism evidence="3 4">
    <name type="scientific">Futiania mangrovi</name>
    <dbReference type="NCBI Taxonomy" id="2959716"/>
    <lineage>
        <taxon>Bacteria</taxon>
        <taxon>Pseudomonadati</taxon>
        <taxon>Pseudomonadota</taxon>
        <taxon>Alphaproteobacteria</taxon>
        <taxon>Futianiales</taxon>
        <taxon>Futianiaceae</taxon>
        <taxon>Futiania</taxon>
    </lineage>
</organism>
<feature type="domain" description="YhdP central" evidence="2">
    <location>
        <begin position="356"/>
        <end position="817"/>
    </location>
</feature>
<dbReference type="EMBL" id="JAMZFT010000001">
    <property type="protein sequence ID" value="MCP1335690.1"/>
    <property type="molecule type" value="Genomic_DNA"/>
</dbReference>
<sequence length="1114" mass="116091">MGVLLLLALAAGGGAWRLSQGPVDLSGFEDLIAGGLQRAAPGSRVLVSGVTLAWNTAEQRPTLAISRLTVWRPDVGRPLHLRGLDLEVSKRALGLGRIAPARVRLDRLRLEIERDAGGGLRLSALAPAADGQEGPAGSAPEPEGGPLDLMRLADALDGDALFPGAAWLQEATVRDASVVIRDQALGLRWELEGARASLRRTSGNVALEIAAPRLGENGSLVLGANLTAMDGALKLRARFYNTALGALPSVLLPGWLDAVPGARLEGNAEVEVAAPFDLRRGSFDIAVSGLDLTRTVEIGTPRAFHLTAVRVRGKAGDGFRSLDIADWQVEGQGRMGGSGQARLLDDGAWRAEMLFTGDALNPGFLFDRPLDVRDGLAHVTWRPADGSLALRELALRVGSTGVSLSGEVQPGGAYSAQGRLETVTVEDLVGLWPIGLPGSGRAWIAEHVEAARVPEGRFTISGAPGAEPEIDLQFGIEGARVRYVPTMPPLEEARGQGRLTARTLEIDVEEGRIADLSIREGHFVIPELGAQPALGEIALAAEGAAASLLRVLDAPPLGLPSKVDLAPDAIGGSVRGRMNLSLPLVKDLPIEAVLLDSTTEGRGLSLGLGGGDYAVSEADLVFNATQESLRAAGPAKVNGVPVEIAWSERFSGPQRDRSVVEVMATLDDEARQVLDIDVGAYVSGPVGVRVVKRGLSATQGAVSLEADLSRARVRLPEIGWTAAQRGDVERLAVSARLDGAQTLIDTVDVAGPGLTVSARDIELAGREVRSIYLDRFVAEGAADVRGALRRTPEGGVSARLEGRFLNVGALLAGEQAGGQARAAAPREGAGATPYPPLNLDARIGTVRIAEGLVMRDAEMRLANRAGTPDLIEGNLTFRGASPVRLTWQRTSPGERLIGAESEDAGAILRALDLYGGLAGGTLSVRAALTEDAAGETRIAGRAEIDGAVLKDAPTFAKVLTLASLTGIANRLAGEGIDVSEIEVPFAISGERIAIDDAIARGPALGLTLRGMVDRRSDTLALGGTIVPAYGINTLVGNIPLLGRLLTSREGEGVFGITYQVTGPVADPQVSVNPLSALAPGILRRLFDTPGTAAGPGDGQQPLDIPAYPEGVEGN</sequence>
<proteinExistence type="predicted"/>